<evidence type="ECO:0000313" key="2">
    <source>
        <dbReference type="EMBL" id="TCP13496.1"/>
    </source>
</evidence>
<dbReference type="RefSeq" id="WP_132023107.1">
    <property type="nucleotide sequence ID" value="NZ_CP016605.1"/>
</dbReference>
<dbReference type="InterPro" id="IPR023577">
    <property type="entry name" value="CYTH_domain"/>
</dbReference>
<evidence type="ECO:0000259" key="1">
    <source>
        <dbReference type="PROSITE" id="PS51707"/>
    </source>
</evidence>
<dbReference type="CDD" id="cd07756">
    <property type="entry name" value="CYTH-like_Pase_CHAD"/>
    <property type="match status" value="1"/>
</dbReference>
<dbReference type="PROSITE" id="PS51707">
    <property type="entry name" value="CYTH"/>
    <property type="match status" value="1"/>
</dbReference>
<dbReference type="Proteomes" id="UP000294841">
    <property type="component" value="Unassembled WGS sequence"/>
</dbReference>
<name>A0A4R2N1T0_9PAST</name>
<feature type="domain" description="CYTH" evidence="1">
    <location>
        <begin position="2"/>
        <end position="198"/>
    </location>
</feature>
<dbReference type="Gene3D" id="2.40.320.10">
    <property type="entry name" value="Hypothetical Protein Pfu-838710-001"/>
    <property type="match status" value="1"/>
</dbReference>
<comment type="caution">
    <text evidence="2">The sequence shown here is derived from an EMBL/GenBank/DDBJ whole genome shotgun (WGS) entry which is preliminary data.</text>
</comment>
<evidence type="ECO:0000313" key="3">
    <source>
        <dbReference type="Proteomes" id="UP000294841"/>
    </source>
</evidence>
<dbReference type="Pfam" id="PF01928">
    <property type="entry name" value="CYTH"/>
    <property type="match status" value="1"/>
</dbReference>
<dbReference type="PANTHER" id="PTHR39569:SF1">
    <property type="entry name" value="INORGANIC TRIPHOSPHATASE"/>
    <property type="match status" value="1"/>
</dbReference>
<proteinExistence type="predicted"/>
<protein>
    <submittedName>
        <fullName evidence="2">Inorganic triphosphatase YgiF</fullName>
    </submittedName>
</protein>
<accession>A0A4R2N1T0</accession>
<dbReference type="GO" id="GO:0046872">
    <property type="term" value="F:metal ion binding"/>
    <property type="evidence" value="ECO:0007669"/>
    <property type="project" value="TreeGrafter"/>
</dbReference>
<dbReference type="OrthoDB" id="3034217at2"/>
<dbReference type="InterPro" id="IPR033469">
    <property type="entry name" value="CYTH-like_dom_sf"/>
</dbReference>
<dbReference type="PANTHER" id="PTHR39569">
    <property type="entry name" value="INORGANIC TRIPHOSPHATASE"/>
    <property type="match status" value="1"/>
</dbReference>
<dbReference type="InterPro" id="IPR039013">
    <property type="entry name" value="YgiF"/>
</dbReference>
<sequence>MTNEIEVKLVLSEEAANFFSQEISAFKILSKGNIFLENTYYDTQDLFFAHNKMGFRIRKENQIITQTLKTNGEILGGLHSRLEYNVTLSEFKPNLDKIKDIYPLHENLPKSPLIAVFSTDFNRDFWLVEVGSDTEIEIALDKGKITSRELAQSICELEFELKKGNVESLLYFIRNLNFENGVRLSATSKAKYGYLLFRGTNLDNQDWLDNWRYFLAIDEPSKLYHLFQFEQNLIEETFILGKSFFYDDFIRTIERIGMFFNLFHFYVTNDNLIKDELFEQQKKKNISYLDQLIFVNIIETNQYLLTEIQEIISQHSKTKNNQLAIDKLFTLLETGRFVKRQLDLILLTV</sequence>
<dbReference type="SMART" id="SM01118">
    <property type="entry name" value="CYTH"/>
    <property type="match status" value="1"/>
</dbReference>
<dbReference type="EMBL" id="SLXI01000002">
    <property type="protein sequence ID" value="TCP13496.1"/>
    <property type="molecule type" value="Genomic_DNA"/>
</dbReference>
<dbReference type="GO" id="GO:0050355">
    <property type="term" value="F:inorganic triphosphate phosphatase activity"/>
    <property type="evidence" value="ECO:0007669"/>
    <property type="project" value="InterPro"/>
</dbReference>
<organism evidence="2 3">
    <name type="scientific">Bisgaardia hudsonensis</name>
    <dbReference type="NCBI Taxonomy" id="109472"/>
    <lineage>
        <taxon>Bacteria</taxon>
        <taxon>Pseudomonadati</taxon>
        <taxon>Pseudomonadota</taxon>
        <taxon>Gammaproteobacteria</taxon>
        <taxon>Pasteurellales</taxon>
        <taxon>Pasteurellaceae</taxon>
        <taxon>Bisgaardia</taxon>
    </lineage>
</organism>
<keyword evidence="3" id="KW-1185">Reference proteome</keyword>
<dbReference type="AlphaFoldDB" id="A0A4R2N1T0"/>
<reference evidence="2 3" key="1">
    <citation type="submission" date="2019-03" db="EMBL/GenBank/DDBJ databases">
        <title>Genomic Encyclopedia of Type Strains, Phase IV (KMG-IV): sequencing the most valuable type-strain genomes for metagenomic binning, comparative biology and taxonomic classification.</title>
        <authorList>
            <person name="Goeker M."/>
        </authorList>
    </citation>
    <scope>NUCLEOTIDE SEQUENCE [LARGE SCALE GENOMIC DNA]</scope>
    <source>
        <strain evidence="2 3">DSM 28231</strain>
    </source>
</reference>
<dbReference type="SUPFAM" id="SSF55154">
    <property type="entry name" value="CYTH-like phosphatases"/>
    <property type="match status" value="1"/>
</dbReference>
<gene>
    <name evidence="2" type="ORF">EV697_102382</name>
</gene>